<sequence length="510" mass="56283">MRRALHGTQIYLSDPTVFKNSLQRTLEAHRSSNRASLVRKVINRTPPKGIFRPEILSTWNTPNSQASEELSSAATPQSASPPNSTGARRKAGSLRQGTSVCTSQGVPSEQIQWAADAGNNRPEQSPWMDFLGPDYKYLDGVSQLDAEIRALEKYMSPKIHEQEYVDQVAAEIGRLLAGIVPRPPHLVGSWRTGLAMSHSDLEFVLPVPDSARSIERLRKPSATRPQVLDIYKNLLRDVENALRRCSSFGNRVHLHSRRSLVLTAIHGPTSMKLKFRCGEGLPPSVDYIRDYHAEYPSIRPLYVASRLILESRGLFGSHNLSIGSDVLVMLLVGFLKMNHGRFRMPNSLGEQLLAFLKFYGGTIDFTTTGISVDPPGSFNADTVEEASRAYHPEHIPAHLRGQRALINIKRTALARQNVLAASRLCLQDPANYMNDIGRACTRTREFQSAFLCAYNLIDASILDRETSNHGGPISSLLTHALQANFDGLSKVRARITSTVGGSIPTSTLGS</sequence>
<feature type="compositionally biased region" description="Low complexity" evidence="4">
    <location>
        <begin position="71"/>
        <end position="84"/>
    </location>
</feature>
<protein>
    <recommendedName>
        <fullName evidence="5">PAP-associated domain-containing protein</fullName>
    </recommendedName>
</protein>
<dbReference type="GO" id="GO:0043634">
    <property type="term" value="P:polyadenylation-dependent ncRNA catabolic process"/>
    <property type="evidence" value="ECO:0007669"/>
    <property type="project" value="TreeGrafter"/>
</dbReference>
<dbReference type="STRING" id="1220188.A0A4S3JJC1"/>
<reference evidence="7 8" key="1">
    <citation type="submission" date="2019-03" db="EMBL/GenBank/DDBJ databases">
        <title>The genome sequence of a newly discovered highly antifungal drug resistant Aspergillus species, Aspergillus tanneri NIH 1004.</title>
        <authorList>
            <person name="Mounaud S."/>
            <person name="Singh I."/>
            <person name="Joardar V."/>
            <person name="Pakala S."/>
            <person name="Pakala S."/>
            <person name="Venepally P."/>
            <person name="Hoover J."/>
            <person name="Nierman W."/>
            <person name="Chung J."/>
            <person name="Losada L."/>
        </authorList>
    </citation>
    <scope>NUCLEOTIDE SEQUENCE [LARGE SCALE GENOMIC DNA]</scope>
    <source>
        <strain evidence="7 8">NIH1004</strain>
    </source>
</reference>
<accession>A0A4S3JJC1</accession>
<feature type="domain" description="PAP-associated" evidence="5">
    <location>
        <begin position="347"/>
        <end position="429"/>
    </location>
</feature>
<dbReference type="OrthoDB" id="273917at2759"/>
<dbReference type="EMBL" id="QUQM01000007">
    <property type="protein sequence ID" value="KAA8645504.1"/>
    <property type="molecule type" value="Genomic_DNA"/>
</dbReference>
<dbReference type="AlphaFoldDB" id="A0A4S3JJC1"/>
<dbReference type="VEuPathDB" id="FungiDB:EYZ11_005066"/>
<organism evidence="7 8">
    <name type="scientific">Aspergillus tanneri</name>
    <dbReference type="NCBI Taxonomy" id="1220188"/>
    <lineage>
        <taxon>Eukaryota</taxon>
        <taxon>Fungi</taxon>
        <taxon>Dikarya</taxon>
        <taxon>Ascomycota</taxon>
        <taxon>Pezizomycotina</taxon>
        <taxon>Eurotiomycetes</taxon>
        <taxon>Eurotiomycetidae</taxon>
        <taxon>Eurotiales</taxon>
        <taxon>Aspergillaceae</taxon>
        <taxon>Aspergillus</taxon>
        <taxon>Aspergillus subgen. Circumdati</taxon>
    </lineage>
</organism>
<dbReference type="SUPFAM" id="SSF81631">
    <property type="entry name" value="PAP/OAS1 substrate-binding domain"/>
    <property type="match status" value="1"/>
</dbReference>
<keyword evidence="2" id="KW-0479">Metal-binding</keyword>
<gene>
    <name evidence="6" type="ORF">ATNIH1004_006923</name>
    <name evidence="7" type="ORF">EYZ11_005066</name>
</gene>
<keyword evidence="8" id="KW-1185">Reference proteome</keyword>
<dbReference type="EMBL" id="SOSA01000156">
    <property type="protein sequence ID" value="THC95472.1"/>
    <property type="molecule type" value="Genomic_DNA"/>
</dbReference>
<evidence type="ECO:0000313" key="6">
    <source>
        <dbReference type="EMBL" id="KAA8645504.1"/>
    </source>
</evidence>
<dbReference type="InterPro" id="IPR043519">
    <property type="entry name" value="NT_sf"/>
</dbReference>
<evidence type="ECO:0000256" key="4">
    <source>
        <dbReference type="SAM" id="MobiDB-lite"/>
    </source>
</evidence>
<dbReference type="Gene3D" id="1.10.1410.10">
    <property type="match status" value="1"/>
</dbReference>
<dbReference type="PANTHER" id="PTHR23092">
    <property type="entry name" value="POLY(A) RNA POLYMERASE"/>
    <property type="match status" value="1"/>
</dbReference>
<dbReference type="RefSeq" id="XP_033424865.1">
    <property type="nucleotide sequence ID" value="XM_033571550.1"/>
</dbReference>
<evidence type="ECO:0000313" key="8">
    <source>
        <dbReference type="Proteomes" id="UP000308092"/>
    </source>
</evidence>
<dbReference type="GO" id="GO:0031499">
    <property type="term" value="C:TRAMP complex"/>
    <property type="evidence" value="ECO:0007669"/>
    <property type="project" value="TreeGrafter"/>
</dbReference>
<reference evidence="6 9" key="2">
    <citation type="submission" date="2019-08" db="EMBL/GenBank/DDBJ databases">
        <title>The genome sequence of a newly discovered highly antifungal drug resistant Aspergillus species, Aspergillus tanneri NIH 1004.</title>
        <authorList>
            <person name="Mounaud S."/>
            <person name="Singh I."/>
            <person name="Joardar V."/>
            <person name="Pakala S."/>
            <person name="Pakala S."/>
            <person name="Venepally P."/>
            <person name="Chung J.K."/>
            <person name="Losada L."/>
            <person name="Nierman W.C."/>
        </authorList>
    </citation>
    <scope>NUCLEOTIDE SEQUENCE [LARGE SCALE GENOMIC DNA]</scope>
    <source>
        <strain evidence="6 9">NIH1004</strain>
    </source>
</reference>
<dbReference type="InterPro" id="IPR045862">
    <property type="entry name" value="Trf4-like"/>
</dbReference>
<keyword evidence="3" id="KW-0460">Magnesium</keyword>
<comment type="caution">
    <text evidence="7">The sequence shown here is derived from an EMBL/GenBank/DDBJ whole genome shotgun (WGS) entry which is preliminary data.</text>
</comment>
<feature type="region of interest" description="Disordered" evidence="4">
    <location>
        <begin position="63"/>
        <end position="106"/>
    </location>
</feature>
<dbReference type="InterPro" id="IPR002058">
    <property type="entry name" value="PAP_assoc"/>
</dbReference>
<evidence type="ECO:0000256" key="1">
    <source>
        <dbReference type="ARBA" id="ARBA00008593"/>
    </source>
</evidence>
<evidence type="ECO:0000259" key="5">
    <source>
        <dbReference type="Pfam" id="PF03828"/>
    </source>
</evidence>
<name>A0A4S3JJC1_9EURO</name>
<dbReference type="Gene3D" id="3.30.460.10">
    <property type="entry name" value="Beta Polymerase, domain 2"/>
    <property type="match status" value="1"/>
</dbReference>
<dbReference type="GO" id="GO:0046872">
    <property type="term" value="F:metal ion binding"/>
    <property type="evidence" value="ECO:0007669"/>
    <property type="project" value="UniProtKB-KW"/>
</dbReference>
<dbReference type="GO" id="GO:0003729">
    <property type="term" value="F:mRNA binding"/>
    <property type="evidence" value="ECO:0007669"/>
    <property type="project" value="TreeGrafter"/>
</dbReference>
<dbReference type="GO" id="GO:0031123">
    <property type="term" value="P:RNA 3'-end processing"/>
    <property type="evidence" value="ECO:0007669"/>
    <property type="project" value="TreeGrafter"/>
</dbReference>
<proteinExistence type="inferred from homology"/>
<feature type="compositionally biased region" description="Polar residues" evidence="4">
    <location>
        <begin position="95"/>
        <end position="106"/>
    </location>
</feature>
<dbReference type="Proteomes" id="UP000324241">
    <property type="component" value="Unassembled WGS sequence"/>
</dbReference>
<dbReference type="GO" id="GO:0005730">
    <property type="term" value="C:nucleolus"/>
    <property type="evidence" value="ECO:0007669"/>
    <property type="project" value="TreeGrafter"/>
</dbReference>
<comment type="similarity">
    <text evidence="1">Belongs to the DNA polymerase type-B-like family.</text>
</comment>
<dbReference type="Pfam" id="PF03828">
    <property type="entry name" value="PAP_assoc"/>
    <property type="match status" value="1"/>
</dbReference>
<dbReference type="PANTHER" id="PTHR23092:SF50">
    <property type="entry name" value="MTF2-LIKE C-TERMINAL DOMAIN-CONTAINING PROTEIN"/>
    <property type="match status" value="1"/>
</dbReference>
<evidence type="ECO:0000256" key="2">
    <source>
        <dbReference type="ARBA" id="ARBA00022723"/>
    </source>
</evidence>
<evidence type="ECO:0000313" key="9">
    <source>
        <dbReference type="Proteomes" id="UP000324241"/>
    </source>
</evidence>
<evidence type="ECO:0000256" key="3">
    <source>
        <dbReference type="ARBA" id="ARBA00022842"/>
    </source>
</evidence>
<dbReference type="GeneID" id="54329625"/>
<dbReference type="GO" id="GO:1990817">
    <property type="term" value="F:poly(A) RNA polymerase activity"/>
    <property type="evidence" value="ECO:0007669"/>
    <property type="project" value="InterPro"/>
</dbReference>
<dbReference type="Proteomes" id="UP000308092">
    <property type="component" value="Unassembled WGS sequence"/>
</dbReference>
<evidence type="ECO:0000313" key="7">
    <source>
        <dbReference type="EMBL" id="THC95472.1"/>
    </source>
</evidence>